<feature type="binding site" evidence="8">
    <location>
        <position position="377"/>
    </location>
    <ligand>
        <name>[4Fe-4S] cluster</name>
        <dbReference type="ChEBI" id="CHEBI:49883"/>
        <label>1</label>
    </ligand>
</feature>
<keyword evidence="8" id="KW-1003">Cell membrane</keyword>
<dbReference type="InterPro" id="IPR017900">
    <property type="entry name" value="4Fe4S_Fe_S_CS"/>
</dbReference>
<dbReference type="SUPFAM" id="SSF142019">
    <property type="entry name" value="Nqo1 FMN-binding domain-like"/>
    <property type="match status" value="1"/>
</dbReference>
<dbReference type="GO" id="GO:0051539">
    <property type="term" value="F:4 iron, 4 sulfur cluster binding"/>
    <property type="evidence" value="ECO:0007669"/>
    <property type="project" value="UniProtKB-KW"/>
</dbReference>
<dbReference type="InterPro" id="IPR019554">
    <property type="entry name" value="Soluble_ligand-bd"/>
</dbReference>
<keyword evidence="4 8" id="KW-0677">Repeat</keyword>
<evidence type="ECO:0000256" key="5">
    <source>
        <dbReference type="ARBA" id="ARBA00022982"/>
    </source>
</evidence>
<dbReference type="EMBL" id="JAEQMG010000061">
    <property type="protein sequence ID" value="MBK6088437.1"/>
    <property type="molecule type" value="Genomic_DNA"/>
</dbReference>
<dbReference type="NCBIfam" id="TIGR01945">
    <property type="entry name" value="rnfC"/>
    <property type="match status" value="1"/>
</dbReference>
<dbReference type="GO" id="GO:0046872">
    <property type="term" value="F:metal ion binding"/>
    <property type="evidence" value="ECO:0007669"/>
    <property type="project" value="UniProtKB-KW"/>
</dbReference>
<keyword evidence="1 8" id="KW-0813">Transport</keyword>
<dbReference type="RefSeq" id="WP_201427335.1">
    <property type="nucleotide sequence ID" value="NZ_JAEQMG010000061.1"/>
</dbReference>
<dbReference type="Pfam" id="PF13375">
    <property type="entry name" value="RnfC_N"/>
    <property type="match status" value="1"/>
</dbReference>
<reference evidence="11" key="1">
    <citation type="submission" date="2021-01" db="EMBL/GenBank/DDBJ databases">
        <title>Genome public.</title>
        <authorList>
            <person name="Liu C."/>
            <person name="Sun Q."/>
        </authorList>
    </citation>
    <scope>NUCLEOTIDE SEQUENCE</scope>
    <source>
        <strain evidence="11">M6</strain>
    </source>
</reference>
<keyword evidence="2 8" id="KW-0004">4Fe-4S</keyword>
<evidence type="ECO:0000256" key="7">
    <source>
        <dbReference type="ARBA" id="ARBA00023014"/>
    </source>
</evidence>
<dbReference type="Gene3D" id="3.30.70.20">
    <property type="match status" value="1"/>
</dbReference>
<feature type="binding site" evidence="8">
    <location>
        <position position="413"/>
    </location>
    <ligand>
        <name>[4Fe-4S] cluster</name>
        <dbReference type="ChEBI" id="CHEBI:49883"/>
        <label>2</label>
    </ligand>
</feature>
<dbReference type="InterPro" id="IPR037225">
    <property type="entry name" value="Nuo51_FMN-bd_sf"/>
</dbReference>
<dbReference type="GO" id="GO:0005886">
    <property type="term" value="C:plasma membrane"/>
    <property type="evidence" value="ECO:0007669"/>
    <property type="project" value="UniProtKB-SubCell"/>
</dbReference>
<evidence type="ECO:0000256" key="4">
    <source>
        <dbReference type="ARBA" id="ARBA00022737"/>
    </source>
</evidence>
<gene>
    <name evidence="11" type="primary">rsxC</name>
    <name evidence="8" type="synonym">rnfC</name>
    <name evidence="11" type="ORF">JKK62_07180</name>
</gene>
<keyword evidence="8" id="KW-0472">Membrane</keyword>
<dbReference type="InterPro" id="IPR010208">
    <property type="entry name" value="Ion_transpt_RnfC/RsxC"/>
</dbReference>
<feature type="binding site" evidence="8">
    <location>
        <position position="384"/>
    </location>
    <ligand>
        <name>[4Fe-4S] cluster</name>
        <dbReference type="ChEBI" id="CHEBI:49883"/>
        <label>2</label>
    </ligand>
</feature>
<dbReference type="GO" id="GO:0009055">
    <property type="term" value="F:electron transfer activity"/>
    <property type="evidence" value="ECO:0007669"/>
    <property type="project" value="InterPro"/>
</dbReference>
<evidence type="ECO:0000256" key="1">
    <source>
        <dbReference type="ARBA" id="ARBA00022448"/>
    </source>
</evidence>
<dbReference type="InterPro" id="IPR017896">
    <property type="entry name" value="4Fe4S_Fe-S-bd"/>
</dbReference>
<dbReference type="EC" id="7.-.-.-" evidence="8"/>
<dbReference type="AlphaFoldDB" id="A0A934U3L5"/>
<dbReference type="SUPFAM" id="SSF46548">
    <property type="entry name" value="alpha-helical ferredoxin"/>
    <property type="match status" value="1"/>
</dbReference>
<feature type="binding site" evidence="8">
    <location>
        <position position="416"/>
    </location>
    <ligand>
        <name>[4Fe-4S] cluster</name>
        <dbReference type="ChEBI" id="CHEBI:49883"/>
        <label>2</label>
    </ligand>
</feature>
<keyword evidence="12" id="KW-1185">Reference proteome</keyword>
<evidence type="ECO:0000256" key="9">
    <source>
        <dbReference type="SAM" id="MobiDB-lite"/>
    </source>
</evidence>
<dbReference type="NCBIfam" id="NF003454">
    <property type="entry name" value="PRK05035.1"/>
    <property type="match status" value="1"/>
</dbReference>
<dbReference type="GO" id="GO:0022900">
    <property type="term" value="P:electron transport chain"/>
    <property type="evidence" value="ECO:0007669"/>
    <property type="project" value="UniProtKB-UniRule"/>
</dbReference>
<organism evidence="11 12">
    <name type="scientific">Ruminococcus difficilis</name>
    <dbReference type="NCBI Taxonomy" id="2763069"/>
    <lineage>
        <taxon>Bacteria</taxon>
        <taxon>Bacillati</taxon>
        <taxon>Bacillota</taxon>
        <taxon>Clostridia</taxon>
        <taxon>Eubacteriales</taxon>
        <taxon>Oscillospiraceae</taxon>
        <taxon>Ruminococcus</taxon>
    </lineage>
</organism>
<dbReference type="PANTHER" id="PTHR43034">
    <property type="entry name" value="ION-TRANSLOCATING OXIDOREDUCTASE COMPLEX SUBUNIT C"/>
    <property type="match status" value="1"/>
</dbReference>
<dbReference type="Gene3D" id="3.40.50.11540">
    <property type="entry name" value="NADH-ubiquinone oxidoreductase 51kDa subunit"/>
    <property type="match status" value="1"/>
</dbReference>
<evidence type="ECO:0000313" key="12">
    <source>
        <dbReference type="Proteomes" id="UP000633365"/>
    </source>
</evidence>
<dbReference type="PROSITE" id="PS51379">
    <property type="entry name" value="4FE4S_FER_2"/>
    <property type="match status" value="2"/>
</dbReference>
<comment type="subunit">
    <text evidence="8">The complex is composed of six subunits: RnfA, RnfB, RnfC, RnfD, RnfE and RnfG.</text>
</comment>
<comment type="subcellular location">
    <subcellularLocation>
        <location evidence="8">Cell membrane</location>
        <topology evidence="8">Peripheral membrane protein</topology>
    </subcellularLocation>
</comment>
<dbReference type="InterPro" id="IPR011538">
    <property type="entry name" value="Nuo51_FMN-bd"/>
</dbReference>
<feature type="domain" description="4Fe-4S ferredoxin-type" evidence="10">
    <location>
        <begin position="404"/>
        <end position="433"/>
    </location>
</feature>
<feature type="region of interest" description="Disordered" evidence="9">
    <location>
        <begin position="1"/>
        <end position="24"/>
    </location>
</feature>
<sequence>MAELSFPKRPYRTKGGVHAPHNKNTAHKESLMLPVPSMVALPMTQHIGAPCKPLVKVGDIVDVGQQIAGSDAFVSAPIHASVSGKVKKIDKITMPDGGKVEAIFIESDGEQRLSPDIRPPKVESLSDLITAIRNSGLVGLGGAGFPTSVKLNIPSDKNVDTMIINVAECEPYITSDHREILENSWDVISGIITVKEFLGIHRVIIGIENNKPDAIKALREIADSKVDPEDEIRVLPIKATYPQGAEKILIKACTGREVPVGGLPSDAGCLVMNVGSIAFISRYLKTGIPLISRRLTVDGGCIENPVNVIAPIGTPIKDVIEFVGGYKEQPYKLIMGGPMMGIALPNDDLYILKQNNAILALSEKEAKHHEPTACIRCGKCLDACPMHLQPLELANAADRGDIDGLKFYNAMNCMECGCCSFTCPAKRHLVQNIRVGKALIQKAKREEIASKDKGGKK</sequence>
<dbReference type="Pfam" id="PF12838">
    <property type="entry name" value="Fer4_7"/>
    <property type="match status" value="1"/>
</dbReference>
<feature type="domain" description="4Fe-4S ferredoxin-type" evidence="10">
    <location>
        <begin position="365"/>
        <end position="396"/>
    </location>
</feature>
<dbReference type="Pfam" id="PF01512">
    <property type="entry name" value="Complex1_51K"/>
    <property type="match status" value="1"/>
</dbReference>
<name>A0A934U3L5_9FIRM</name>
<evidence type="ECO:0000256" key="8">
    <source>
        <dbReference type="HAMAP-Rule" id="MF_00461"/>
    </source>
</evidence>
<keyword evidence="7 8" id="KW-0411">Iron-sulfur</keyword>
<dbReference type="InterPro" id="IPR026902">
    <property type="entry name" value="RnfC_N"/>
</dbReference>
<dbReference type="PANTHER" id="PTHR43034:SF2">
    <property type="entry name" value="ION-TRANSLOCATING OXIDOREDUCTASE COMPLEX SUBUNIT C"/>
    <property type="match status" value="1"/>
</dbReference>
<keyword evidence="3 8" id="KW-0479">Metal-binding</keyword>
<comment type="caution">
    <text evidence="11">The sequence shown here is derived from an EMBL/GenBank/DDBJ whole genome shotgun (WGS) entry which is preliminary data.</text>
</comment>
<keyword evidence="5 8" id="KW-0249">Electron transport</keyword>
<keyword evidence="8" id="KW-1278">Translocase</keyword>
<dbReference type="PROSITE" id="PS00198">
    <property type="entry name" value="4FE4S_FER_1"/>
    <property type="match status" value="1"/>
</dbReference>
<evidence type="ECO:0000256" key="2">
    <source>
        <dbReference type="ARBA" id="ARBA00022485"/>
    </source>
</evidence>
<protein>
    <recommendedName>
        <fullName evidence="8">Ion-translocating oxidoreductase complex subunit C</fullName>
        <ecNumber evidence="8">7.-.-.-</ecNumber>
    </recommendedName>
    <alternativeName>
        <fullName evidence="8">Rnf electron transport complex subunit C</fullName>
    </alternativeName>
</protein>
<accession>A0A934U3L5</accession>
<comment type="similarity">
    <text evidence="8">Belongs to the 4Fe4S bacterial-type ferredoxin family. RnfC subfamily.</text>
</comment>
<feature type="binding site" evidence="8">
    <location>
        <position position="374"/>
    </location>
    <ligand>
        <name>[4Fe-4S] cluster</name>
        <dbReference type="ChEBI" id="CHEBI:49883"/>
        <label>1</label>
    </ligand>
</feature>
<proteinExistence type="inferred from homology"/>
<dbReference type="HAMAP" id="MF_00461">
    <property type="entry name" value="RsxC_RnfC"/>
    <property type="match status" value="1"/>
</dbReference>
<evidence type="ECO:0000256" key="6">
    <source>
        <dbReference type="ARBA" id="ARBA00023004"/>
    </source>
</evidence>
<keyword evidence="6 8" id="KW-0408">Iron</keyword>
<feature type="binding site" evidence="8">
    <location>
        <position position="380"/>
    </location>
    <ligand>
        <name>[4Fe-4S] cluster</name>
        <dbReference type="ChEBI" id="CHEBI:49883"/>
        <label>1</label>
    </ligand>
</feature>
<evidence type="ECO:0000256" key="3">
    <source>
        <dbReference type="ARBA" id="ARBA00022723"/>
    </source>
</evidence>
<feature type="binding site" evidence="8">
    <location>
        <position position="419"/>
    </location>
    <ligand>
        <name>[4Fe-4S] cluster</name>
        <dbReference type="ChEBI" id="CHEBI:49883"/>
        <label>2</label>
    </ligand>
</feature>
<evidence type="ECO:0000259" key="10">
    <source>
        <dbReference type="PROSITE" id="PS51379"/>
    </source>
</evidence>
<comment type="cofactor">
    <cofactor evidence="8">
        <name>[4Fe-4S] cluster</name>
        <dbReference type="ChEBI" id="CHEBI:49883"/>
    </cofactor>
    <text evidence="8">Binds 2 [4Fe-4S] clusters per subunit.</text>
</comment>
<feature type="binding site" evidence="8">
    <location>
        <position position="423"/>
    </location>
    <ligand>
        <name>[4Fe-4S] cluster</name>
        <dbReference type="ChEBI" id="CHEBI:49883"/>
        <label>1</label>
    </ligand>
</feature>
<comment type="function">
    <text evidence="8">Part of a membrane-bound complex that couples electron transfer with translocation of ions across the membrane.</text>
</comment>
<dbReference type="Proteomes" id="UP000633365">
    <property type="component" value="Unassembled WGS sequence"/>
</dbReference>
<evidence type="ECO:0000313" key="11">
    <source>
        <dbReference type="EMBL" id="MBK6088437.1"/>
    </source>
</evidence>
<dbReference type="Pfam" id="PF10531">
    <property type="entry name" value="SLBB"/>
    <property type="match status" value="1"/>
</dbReference>